<dbReference type="Proteomes" id="UP000479691">
    <property type="component" value="Unassembled WGS sequence"/>
</dbReference>
<evidence type="ECO:0000313" key="5">
    <source>
        <dbReference type="Proteomes" id="UP000479691"/>
    </source>
</evidence>
<protein>
    <submittedName>
        <fullName evidence="1">Uncharacterized protein</fullName>
    </submittedName>
</protein>
<dbReference type="Proteomes" id="UP000472727">
    <property type="component" value="Unassembled WGS sequence"/>
</dbReference>
<evidence type="ECO:0000313" key="6">
    <source>
        <dbReference type="Proteomes" id="UP000483672"/>
    </source>
</evidence>
<accession>A0A7C8PQM0</accession>
<dbReference type="EMBL" id="JAABOE010000068">
    <property type="protein sequence ID" value="KAF3171743.1"/>
    <property type="molecule type" value="Genomic_DNA"/>
</dbReference>
<name>A0A7C8PQM0_ORBOL</name>
<proteinExistence type="predicted"/>
<evidence type="ECO:0000313" key="4">
    <source>
        <dbReference type="Proteomes" id="UP000472727"/>
    </source>
</evidence>
<reference evidence="4 5" key="1">
    <citation type="submission" date="2019-06" db="EMBL/GenBank/DDBJ databases">
        <authorList>
            <person name="Palmer J.M."/>
        </authorList>
    </citation>
    <scope>NUCLEOTIDE SEQUENCE [LARGE SCALE GENOMIC DNA]</scope>
    <source>
        <strain evidence="2 4">TWF106</strain>
        <strain evidence="3 6">TWF191</strain>
        <strain evidence="1 5">TWF788</strain>
    </source>
</reference>
<comment type="caution">
    <text evidence="1">The sequence shown here is derived from an EMBL/GenBank/DDBJ whole genome shotgun (WGS) entry which is preliminary data.</text>
</comment>
<gene>
    <name evidence="2" type="ORF">TWF106_010028</name>
    <name evidence="3" type="ORF">TWF191_005734</name>
    <name evidence="1" type="ORF">TWF788_009647</name>
</gene>
<sequence length="225" mass="25471">MLALLPVQREGVAQGRSTPTRELGRITSVSSTCPSNLFKFYSLKISIKFVVWAYKTPAEHSFALGLCPRTQRIKYPQEAYGVDLAGLVSWPLAINQTPQSHGLHEHTKASNLDMIQDELQFRWLSPVGLRPNPKWTPRCNKITRCSDHSYPHIIFVVSIVAQSWYGNSQTLLPKTLVEIPITRDEAGRIAESPASYQIIDGSQDHETSSRRMRARCIDVDQKHFQ</sequence>
<dbReference type="EMBL" id="WIWS01000071">
    <property type="protein sequence ID" value="KAF3212098.1"/>
    <property type="molecule type" value="Genomic_DNA"/>
</dbReference>
<evidence type="ECO:0000313" key="2">
    <source>
        <dbReference type="EMBL" id="KAF3212098.1"/>
    </source>
</evidence>
<dbReference type="Proteomes" id="UP000483672">
    <property type="component" value="Unassembled WGS sequence"/>
</dbReference>
<organism evidence="1 5">
    <name type="scientific">Orbilia oligospora</name>
    <name type="common">Nematode-trapping fungus</name>
    <name type="synonym">Arthrobotrys oligospora</name>
    <dbReference type="NCBI Taxonomy" id="2813651"/>
    <lineage>
        <taxon>Eukaryota</taxon>
        <taxon>Fungi</taxon>
        <taxon>Dikarya</taxon>
        <taxon>Ascomycota</taxon>
        <taxon>Pezizomycotina</taxon>
        <taxon>Orbiliomycetes</taxon>
        <taxon>Orbiliales</taxon>
        <taxon>Orbiliaceae</taxon>
        <taxon>Orbilia</taxon>
    </lineage>
</organism>
<dbReference type="AlphaFoldDB" id="A0A7C8PQM0"/>
<evidence type="ECO:0000313" key="3">
    <source>
        <dbReference type="EMBL" id="KAF3231674.1"/>
    </source>
</evidence>
<dbReference type="EMBL" id="WIPF01000003">
    <property type="protein sequence ID" value="KAF3231674.1"/>
    <property type="molecule type" value="Genomic_DNA"/>
</dbReference>
<evidence type="ECO:0000313" key="1">
    <source>
        <dbReference type="EMBL" id="KAF3171743.1"/>
    </source>
</evidence>